<keyword evidence="1" id="KW-0732">Signal</keyword>
<evidence type="ECO:0000256" key="1">
    <source>
        <dbReference type="SAM" id="SignalP"/>
    </source>
</evidence>
<proteinExistence type="predicted"/>
<reference evidence="2 3" key="1">
    <citation type="submission" date="2023-09" db="EMBL/GenBank/DDBJ databases">
        <title>Nesidiocoris tenuis whole genome shotgun sequence.</title>
        <authorList>
            <person name="Shibata T."/>
            <person name="Shimoda M."/>
            <person name="Kobayashi T."/>
            <person name="Uehara T."/>
        </authorList>
    </citation>
    <scope>NUCLEOTIDE SEQUENCE [LARGE SCALE GENOMIC DNA]</scope>
    <source>
        <strain evidence="2 3">Japan</strain>
    </source>
</reference>
<keyword evidence="3" id="KW-1185">Reference proteome</keyword>
<accession>A0ABN7B475</accession>
<evidence type="ECO:0000313" key="3">
    <source>
        <dbReference type="Proteomes" id="UP001307889"/>
    </source>
</evidence>
<organism evidence="2 3">
    <name type="scientific">Nesidiocoris tenuis</name>
    <dbReference type="NCBI Taxonomy" id="355587"/>
    <lineage>
        <taxon>Eukaryota</taxon>
        <taxon>Metazoa</taxon>
        <taxon>Ecdysozoa</taxon>
        <taxon>Arthropoda</taxon>
        <taxon>Hexapoda</taxon>
        <taxon>Insecta</taxon>
        <taxon>Pterygota</taxon>
        <taxon>Neoptera</taxon>
        <taxon>Paraneoptera</taxon>
        <taxon>Hemiptera</taxon>
        <taxon>Heteroptera</taxon>
        <taxon>Panheteroptera</taxon>
        <taxon>Cimicomorpha</taxon>
        <taxon>Miridae</taxon>
        <taxon>Dicyphina</taxon>
        <taxon>Nesidiocoris</taxon>
    </lineage>
</organism>
<feature type="chain" id="PRO_5046805061" evidence="1">
    <location>
        <begin position="22"/>
        <end position="151"/>
    </location>
</feature>
<sequence length="151" mass="16584">MQKIIFLGVAALCFSSHLVEAKPGDLLHSLFKEQSEQLTSAKSADSTPVTAVVLASEPSAKYSCKADDVVNSGSKLVKNTIDIMTDTFTIIYKAMYLSSDCKNNAFRCFFDEFSSTKDMITDVKTKVMNYAVNAQALSGGISYYFTNCKHE</sequence>
<feature type="signal peptide" evidence="1">
    <location>
        <begin position="1"/>
        <end position="21"/>
    </location>
</feature>
<evidence type="ECO:0000313" key="2">
    <source>
        <dbReference type="EMBL" id="BES99003.1"/>
    </source>
</evidence>
<dbReference type="EMBL" id="AP028918">
    <property type="protein sequence ID" value="BES99003.1"/>
    <property type="molecule type" value="Genomic_DNA"/>
</dbReference>
<dbReference type="Proteomes" id="UP001307889">
    <property type="component" value="Chromosome 10"/>
</dbReference>
<protein>
    <submittedName>
        <fullName evidence="2">Uncharacterized protein</fullName>
    </submittedName>
</protein>
<name>A0ABN7B475_9HEMI</name>
<gene>
    <name evidence="2" type="ORF">NTJ_11819</name>
</gene>